<dbReference type="SUPFAM" id="SSF48264">
    <property type="entry name" value="Cytochrome P450"/>
    <property type="match status" value="1"/>
</dbReference>
<organism evidence="11 12">
    <name type="scientific">Colletotrichum karsti</name>
    <dbReference type="NCBI Taxonomy" id="1095194"/>
    <lineage>
        <taxon>Eukaryota</taxon>
        <taxon>Fungi</taxon>
        <taxon>Dikarya</taxon>
        <taxon>Ascomycota</taxon>
        <taxon>Pezizomycotina</taxon>
        <taxon>Sordariomycetes</taxon>
        <taxon>Hypocreomycetidae</taxon>
        <taxon>Glomerellales</taxon>
        <taxon>Glomerellaceae</taxon>
        <taxon>Colletotrichum</taxon>
        <taxon>Colletotrichum boninense species complex</taxon>
    </lineage>
</organism>
<proteinExistence type="inferred from homology"/>
<dbReference type="InterPro" id="IPR001128">
    <property type="entry name" value="Cyt_P450"/>
</dbReference>
<dbReference type="GO" id="GO:0004497">
    <property type="term" value="F:monooxygenase activity"/>
    <property type="evidence" value="ECO:0007669"/>
    <property type="project" value="UniProtKB-KW"/>
</dbReference>
<dbReference type="Proteomes" id="UP000781932">
    <property type="component" value="Unassembled WGS sequence"/>
</dbReference>
<evidence type="ECO:0000256" key="5">
    <source>
        <dbReference type="ARBA" id="ARBA00022723"/>
    </source>
</evidence>
<dbReference type="InterPro" id="IPR017972">
    <property type="entry name" value="Cyt_P450_CS"/>
</dbReference>
<reference evidence="11" key="1">
    <citation type="submission" date="2020-03" db="EMBL/GenBank/DDBJ databases">
        <authorList>
            <person name="He L."/>
        </authorList>
    </citation>
    <scope>NUCLEOTIDE SEQUENCE</scope>
    <source>
        <strain evidence="11">CkLH20</strain>
    </source>
</reference>
<evidence type="ECO:0000256" key="3">
    <source>
        <dbReference type="ARBA" id="ARBA00010617"/>
    </source>
</evidence>
<dbReference type="CDD" id="cd11041">
    <property type="entry name" value="CYP503A1-like"/>
    <property type="match status" value="1"/>
</dbReference>
<feature type="binding site" description="axial binding residue" evidence="9">
    <location>
        <position position="329"/>
    </location>
    <ligand>
        <name>heme</name>
        <dbReference type="ChEBI" id="CHEBI:30413"/>
    </ligand>
    <ligandPart>
        <name>Fe</name>
        <dbReference type="ChEBI" id="CHEBI:18248"/>
    </ligandPart>
</feature>
<dbReference type="RefSeq" id="XP_038740118.1">
    <property type="nucleotide sequence ID" value="XM_038894677.1"/>
</dbReference>
<keyword evidence="6 10" id="KW-0560">Oxidoreductase</keyword>
<dbReference type="GO" id="GO:0016020">
    <property type="term" value="C:membrane"/>
    <property type="evidence" value="ECO:0007669"/>
    <property type="project" value="UniProtKB-SubCell"/>
</dbReference>
<name>A0A9P6HTH9_9PEZI</name>
<dbReference type="Gene3D" id="1.10.630.10">
    <property type="entry name" value="Cytochrome P450"/>
    <property type="match status" value="1"/>
</dbReference>
<comment type="caution">
    <text evidence="11">The sequence shown here is derived from an EMBL/GenBank/DDBJ whole genome shotgun (WGS) entry which is preliminary data.</text>
</comment>
<evidence type="ECO:0000313" key="11">
    <source>
        <dbReference type="EMBL" id="KAF9870657.1"/>
    </source>
</evidence>
<dbReference type="GO" id="GO:0016705">
    <property type="term" value="F:oxidoreductase activity, acting on paired donors, with incorporation or reduction of molecular oxygen"/>
    <property type="evidence" value="ECO:0007669"/>
    <property type="project" value="InterPro"/>
</dbReference>
<dbReference type="PROSITE" id="PS00086">
    <property type="entry name" value="CYTOCHROME_P450"/>
    <property type="match status" value="1"/>
</dbReference>
<comment type="similarity">
    <text evidence="3 10">Belongs to the cytochrome P450 family.</text>
</comment>
<dbReference type="Pfam" id="PF00067">
    <property type="entry name" value="p450"/>
    <property type="match status" value="1"/>
</dbReference>
<dbReference type="InterPro" id="IPR002403">
    <property type="entry name" value="Cyt_P450_E_grp-IV"/>
</dbReference>
<evidence type="ECO:0000256" key="9">
    <source>
        <dbReference type="PIRSR" id="PIRSR602403-1"/>
    </source>
</evidence>
<keyword evidence="4 9" id="KW-0349">Heme</keyword>
<keyword evidence="12" id="KW-1185">Reference proteome</keyword>
<comment type="cofactor">
    <cofactor evidence="1 9">
        <name>heme</name>
        <dbReference type="ChEBI" id="CHEBI:30413"/>
    </cofactor>
</comment>
<dbReference type="InterPro" id="IPR036396">
    <property type="entry name" value="Cyt_P450_sf"/>
</dbReference>
<dbReference type="PANTHER" id="PTHR46206:SF6">
    <property type="entry name" value="CYTOCHROME P450 MONOOXYGENASE AN1598-RELATED"/>
    <property type="match status" value="1"/>
</dbReference>
<dbReference type="OrthoDB" id="1844152at2759"/>
<evidence type="ECO:0000256" key="1">
    <source>
        <dbReference type="ARBA" id="ARBA00001971"/>
    </source>
</evidence>
<dbReference type="EMBL" id="JAATWM020000052">
    <property type="protein sequence ID" value="KAF9870657.1"/>
    <property type="molecule type" value="Genomic_DNA"/>
</dbReference>
<reference evidence="11" key="2">
    <citation type="submission" date="2020-11" db="EMBL/GenBank/DDBJ databases">
        <title>Whole genome sequencing of Colletotrichum sp.</title>
        <authorList>
            <person name="Li H."/>
        </authorList>
    </citation>
    <scope>NUCLEOTIDE SEQUENCE</scope>
    <source>
        <strain evidence="11">CkLH20</strain>
    </source>
</reference>
<evidence type="ECO:0000256" key="7">
    <source>
        <dbReference type="ARBA" id="ARBA00023004"/>
    </source>
</evidence>
<dbReference type="GO" id="GO:0005506">
    <property type="term" value="F:iron ion binding"/>
    <property type="evidence" value="ECO:0007669"/>
    <property type="project" value="InterPro"/>
</dbReference>
<evidence type="ECO:0000256" key="6">
    <source>
        <dbReference type="ARBA" id="ARBA00023002"/>
    </source>
</evidence>
<protein>
    <submittedName>
        <fullName evidence="11">Cytochrome P450</fullName>
    </submittedName>
</protein>
<dbReference type="PRINTS" id="PR00385">
    <property type="entry name" value="P450"/>
</dbReference>
<evidence type="ECO:0000256" key="2">
    <source>
        <dbReference type="ARBA" id="ARBA00004167"/>
    </source>
</evidence>
<evidence type="ECO:0000256" key="10">
    <source>
        <dbReference type="RuleBase" id="RU000461"/>
    </source>
</evidence>
<evidence type="ECO:0000256" key="8">
    <source>
        <dbReference type="ARBA" id="ARBA00023033"/>
    </source>
</evidence>
<gene>
    <name evidence="11" type="ORF">CkaCkLH20_11963</name>
</gene>
<sequence>MFEGKYTTMGSRSTLHPRVVKAQLNHHLADVMPAVQKEIVDAFDDNFPACDDWTRVPVVDVLTQIVARVSSCMFGGTTLSRNREWVQSSINFAIDGFIGAQKLKSYPEILKPLAARFIPEIRKIANHYAAAEAAAIPLLEARRQSGEKMTDLLYWMADQANDEERDPKFLASILLKVSFAAIHTSAAAPAQLIYDLCERPHIIESLRREIEDCTGSNGFIDKFGFLKMNMMDSFMKESQRFNPLLLITFERVVHRPFKLSSGFVIPAHTTIGIPTHAITMDESLYPNAKVYDPFRFSKLRDSQPDLDGRVQYVASNPSSLSFGYGRHACPGRFFAAQEIKAIMAYLLSKYDMRFSDGQTRPESLRAETQYLPNPAATIEFRKREMHR</sequence>
<dbReference type="PRINTS" id="PR00465">
    <property type="entry name" value="EP450IV"/>
</dbReference>
<evidence type="ECO:0000313" key="12">
    <source>
        <dbReference type="Proteomes" id="UP000781932"/>
    </source>
</evidence>
<keyword evidence="5 9" id="KW-0479">Metal-binding</keyword>
<dbReference type="GeneID" id="62167751"/>
<keyword evidence="8 10" id="KW-0503">Monooxygenase</keyword>
<dbReference type="AlphaFoldDB" id="A0A9P6HTH9"/>
<dbReference type="GO" id="GO:0020037">
    <property type="term" value="F:heme binding"/>
    <property type="evidence" value="ECO:0007669"/>
    <property type="project" value="InterPro"/>
</dbReference>
<keyword evidence="7 9" id="KW-0408">Iron</keyword>
<accession>A0A9P6HTH9</accession>
<evidence type="ECO:0000256" key="4">
    <source>
        <dbReference type="ARBA" id="ARBA00022617"/>
    </source>
</evidence>
<comment type="subcellular location">
    <subcellularLocation>
        <location evidence="2">Membrane</location>
        <topology evidence="2">Single-pass membrane protein</topology>
    </subcellularLocation>
</comment>
<dbReference type="PANTHER" id="PTHR46206">
    <property type="entry name" value="CYTOCHROME P450"/>
    <property type="match status" value="1"/>
</dbReference>